<reference evidence="1 2" key="1">
    <citation type="submission" date="2019-05" db="EMBL/GenBank/DDBJ databases">
        <title>Another draft genome of Portunus trituberculatus and its Hox gene families provides insights of decapod evolution.</title>
        <authorList>
            <person name="Jeong J.-H."/>
            <person name="Song I."/>
            <person name="Kim S."/>
            <person name="Choi T."/>
            <person name="Kim D."/>
            <person name="Ryu S."/>
            <person name="Kim W."/>
        </authorList>
    </citation>
    <scope>NUCLEOTIDE SEQUENCE [LARGE SCALE GENOMIC DNA]</scope>
    <source>
        <tissue evidence="1">Muscle</tissue>
    </source>
</reference>
<dbReference type="EMBL" id="VSRR010000394">
    <property type="protein sequence ID" value="MPC14985.1"/>
    <property type="molecule type" value="Genomic_DNA"/>
</dbReference>
<dbReference type="AlphaFoldDB" id="A0A5B7D0Z8"/>
<keyword evidence="2" id="KW-1185">Reference proteome</keyword>
<evidence type="ECO:0000313" key="1">
    <source>
        <dbReference type="EMBL" id="MPC14985.1"/>
    </source>
</evidence>
<dbReference type="Proteomes" id="UP000324222">
    <property type="component" value="Unassembled WGS sequence"/>
</dbReference>
<proteinExistence type="predicted"/>
<evidence type="ECO:0000313" key="2">
    <source>
        <dbReference type="Proteomes" id="UP000324222"/>
    </source>
</evidence>
<organism evidence="1 2">
    <name type="scientific">Portunus trituberculatus</name>
    <name type="common">Swimming crab</name>
    <name type="synonym">Neptunus trituberculatus</name>
    <dbReference type="NCBI Taxonomy" id="210409"/>
    <lineage>
        <taxon>Eukaryota</taxon>
        <taxon>Metazoa</taxon>
        <taxon>Ecdysozoa</taxon>
        <taxon>Arthropoda</taxon>
        <taxon>Crustacea</taxon>
        <taxon>Multicrustacea</taxon>
        <taxon>Malacostraca</taxon>
        <taxon>Eumalacostraca</taxon>
        <taxon>Eucarida</taxon>
        <taxon>Decapoda</taxon>
        <taxon>Pleocyemata</taxon>
        <taxon>Brachyura</taxon>
        <taxon>Eubrachyura</taxon>
        <taxon>Portunoidea</taxon>
        <taxon>Portunidae</taxon>
        <taxon>Portuninae</taxon>
        <taxon>Portunus</taxon>
    </lineage>
</organism>
<sequence>MPKCSTYHTTGSGHPRTQRVSRVMVWEIILRRGLHLACPWALHARDMLHRLVLPHVTHVAHCCGT</sequence>
<comment type="caution">
    <text evidence="1">The sequence shown here is derived from an EMBL/GenBank/DDBJ whole genome shotgun (WGS) entry which is preliminary data.</text>
</comment>
<protein>
    <submittedName>
        <fullName evidence="1">Uncharacterized protein</fullName>
    </submittedName>
</protein>
<accession>A0A5B7D0Z8</accession>
<gene>
    <name evidence="1" type="ORF">E2C01_007764</name>
</gene>
<name>A0A5B7D0Z8_PORTR</name>